<evidence type="ECO:0000259" key="8">
    <source>
        <dbReference type="Pfam" id="PF00133"/>
    </source>
</evidence>
<evidence type="ECO:0000256" key="3">
    <source>
        <dbReference type="ARBA" id="ARBA00022741"/>
    </source>
</evidence>
<keyword evidence="4" id="KW-0067">ATP-binding</keyword>
<dbReference type="InterPro" id="IPR002303">
    <property type="entry name" value="Valyl-tRNA_ligase"/>
</dbReference>
<dbReference type="Pfam" id="PF00133">
    <property type="entry name" value="tRNA-synt_1"/>
    <property type="match status" value="2"/>
</dbReference>
<name>A0A2G9TEK3_TELCI</name>
<dbReference type="GO" id="GO:0004832">
    <property type="term" value="F:valine-tRNA ligase activity"/>
    <property type="evidence" value="ECO:0007669"/>
    <property type="project" value="UniProtKB-EC"/>
</dbReference>
<feature type="non-terminal residue" evidence="9">
    <location>
        <position position="105"/>
    </location>
</feature>
<evidence type="ECO:0000256" key="2">
    <source>
        <dbReference type="ARBA" id="ARBA00022598"/>
    </source>
</evidence>
<feature type="domain" description="Aminoacyl-tRNA synthetase class Ia" evidence="8">
    <location>
        <begin position="22"/>
        <end position="64"/>
    </location>
</feature>
<protein>
    <recommendedName>
        <fullName evidence="1">valine--tRNA ligase</fullName>
        <ecNumber evidence="1">6.1.1.9</ecNumber>
    </recommendedName>
    <alternativeName>
        <fullName evidence="7">Valyl-tRNA synthetase</fullName>
    </alternativeName>
</protein>
<dbReference type="GO" id="GO:0006438">
    <property type="term" value="P:valyl-tRNA aminoacylation"/>
    <property type="evidence" value="ECO:0007669"/>
    <property type="project" value="InterPro"/>
</dbReference>
<evidence type="ECO:0000256" key="7">
    <source>
        <dbReference type="ARBA" id="ARBA00029936"/>
    </source>
</evidence>
<keyword evidence="2" id="KW-0436">Ligase</keyword>
<dbReference type="InterPro" id="IPR001412">
    <property type="entry name" value="aa-tRNA-synth_I_CS"/>
</dbReference>
<dbReference type="PANTHER" id="PTHR11946">
    <property type="entry name" value="VALYL-TRNA SYNTHETASES"/>
    <property type="match status" value="1"/>
</dbReference>
<feature type="non-terminal residue" evidence="9">
    <location>
        <position position="1"/>
    </location>
</feature>
<keyword evidence="6" id="KW-0030">Aminoacyl-tRNA synthetase</keyword>
<dbReference type="SUPFAM" id="SSF52374">
    <property type="entry name" value="Nucleotidylyl transferase"/>
    <property type="match status" value="1"/>
</dbReference>
<keyword evidence="3" id="KW-0547">Nucleotide-binding</keyword>
<keyword evidence="5" id="KW-0648">Protein biosynthesis</keyword>
<organism evidence="9 10">
    <name type="scientific">Teladorsagia circumcincta</name>
    <name type="common">Brown stomach worm</name>
    <name type="synonym">Ostertagia circumcincta</name>
    <dbReference type="NCBI Taxonomy" id="45464"/>
    <lineage>
        <taxon>Eukaryota</taxon>
        <taxon>Metazoa</taxon>
        <taxon>Ecdysozoa</taxon>
        <taxon>Nematoda</taxon>
        <taxon>Chromadorea</taxon>
        <taxon>Rhabditida</taxon>
        <taxon>Rhabditina</taxon>
        <taxon>Rhabditomorpha</taxon>
        <taxon>Strongyloidea</taxon>
        <taxon>Trichostrongylidae</taxon>
        <taxon>Teladorsagia</taxon>
    </lineage>
</organism>
<gene>
    <name evidence="9" type="ORF">TELCIR_22207</name>
</gene>
<dbReference type="InterPro" id="IPR014729">
    <property type="entry name" value="Rossmann-like_a/b/a_fold"/>
</dbReference>
<accession>A0A2G9TEK3</accession>
<dbReference type="AlphaFoldDB" id="A0A2G9TEK3"/>
<dbReference type="Gene3D" id="3.40.50.620">
    <property type="entry name" value="HUPs"/>
    <property type="match status" value="2"/>
</dbReference>
<evidence type="ECO:0000256" key="6">
    <source>
        <dbReference type="ARBA" id="ARBA00023146"/>
    </source>
</evidence>
<evidence type="ECO:0000313" key="9">
    <source>
        <dbReference type="EMBL" id="PIO56394.1"/>
    </source>
</evidence>
<feature type="domain" description="Aminoacyl-tRNA synthetase class Ia" evidence="8">
    <location>
        <begin position="67"/>
        <end position="104"/>
    </location>
</feature>
<dbReference type="InterPro" id="IPR002300">
    <property type="entry name" value="aa-tRNA-synth_Ia"/>
</dbReference>
<dbReference type="EMBL" id="KZ377357">
    <property type="protein sequence ID" value="PIO56394.1"/>
    <property type="molecule type" value="Genomic_DNA"/>
</dbReference>
<proteinExistence type="predicted"/>
<dbReference type="PROSITE" id="PS00178">
    <property type="entry name" value="AA_TRNA_LIGASE_I"/>
    <property type="match status" value="1"/>
</dbReference>
<reference evidence="9 10" key="1">
    <citation type="submission" date="2015-09" db="EMBL/GenBank/DDBJ databases">
        <title>Draft genome of the parasitic nematode Teladorsagia circumcincta isolate WARC Sus (inbred).</title>
        <authorList>
            <person name="Mitreva M."/>
        </authorList>
    </citation>
    <scope>NUCLEOTIDE SEQUENCE [LARGE SCALE GENOMIC DNA]</scope>
    <source>
        <strain evidence="9 10">S</strain>
    </source>
</reference>
<dbReference type="GO" id="GO:0005829">
    <property type="term" value="C:cytosol"/>
    <property type="evidence" value="ECO:0007669"/>
    <property type="project" value="TreeGrafter"/>
</dbReference>
<dbReference type="PANTHER" id="PTHR11946:SF111">
    <property type="entry name" value="VALINE--TRNA LIGASE"/>
    <property type="match status" value="1"/>
</dbReference>
<evidence type="ECO:0000256" key="1">
    <source>
        <dbReference type="ARBA" id="ARBA00013169"/>
    </source>
</evidence>
<evidence type="ECO:0000256" key="4">
    <source>
        <dbReference type="ARBA" id="ARBA00022840"/>
    </source>
</evidence>
<evidence type="ECO:0000313" key="10">
    <source>
        <dbReference type="Proteomes" id="UP000230423"/>
    </source>
</evidence>
<dbReference type="EC" id="6.1.1.9" evidence="1"/>
<dbReference type="GO" id="GO:0005524">
    <property type="term" value="F:ATP binding"/>
    <property type="evidence" value="ECO:0007669"/>
    <property type="project" value="UniProtKB-KW"/>
</dbReference>
<dbReference type="Proteomes" id="UP000230423">
    <property type="component" value="Unassembled WGS sequence"/>
</dbReference>
<sequence>SFDIDAVTRNRDTRVEWAAANYRNSGKEFCMVLPPPNVTGKLHLGHALTVTIEDTLCRHHRIKGGVKFSSAVTEAFVRLHEDGLIYRDKRIVHWCPSLQSSISDQ</sequence>
<dbReference type="OrthoDB" id="629407at2759"/>
<evidence type="ECO:0000256" key="5">
    <source>
        <dbReference type="ARBA" id="ARBA00022917"/>
    </source>
</evidence>
<keyword evidence="10" id="KW-1185">Reference proteome</keyword>